<organism evidence="1">
    <name type="scientific">Anguilla anguilla</name>
    <name type="common">European freshwater eel</name>
    <name type="synonym">Muraena anguilla</name>
    <dbReference type="NCBI Taxonomy" id="7936"/>
    <lineage>
        <taxon>Eukaryota</taxon>
        <taxon>Metazoa</taxon>
        <taxon>Chordata</taxon>
        <taxon>Craniata</taxon>
        <taxon>Vertebrata</taxon>
        <taxon>Euteleostomi</taxon>
        <taxon>Actinopterygii</taxon>
        <taxon>Neopterygii</taxon>
        <taxon>Teleostei</taxon>
        <taxon>Anguilliformes</taxon>
        <taxon>Anguillidae</taxon>
        <taxon>Anguilla</taxon>
    </lineage>
</organism>
<protein>
    <submittedName>
        <fullName evidence="1">Uncharacterized protein</fullName>
    </submittedName>
</protein>
<proteinExistence type="predicted"/>
<evidence type="ECO:0000313" key="1">
    <source>
        <dbReference type="EMBL" id="JAI05733.1"/>
    </source>
</evidence>
<dbReference type="EMBL" id="GBXM01002845">
    <property type="protein sequence ID" value="JAI05733.1"/>
    <property type="molecule type" value="Transcribed_RNA"/>
</dbReference>
<dbReference type="AlphaFoldDB" id="A0A0E9XSN5"/>
<name>A0A0E9XSN5_ANGAN</name>
<reference evidence="1" key="2">
    <citation type="journal article" date="2015" name="Fish Shellfish Immunol.">
        <title>Early steps in the European eel (Anguilla anguilla)-Vibrio vulnificus interaction in the gills: Role of the RtxA13 toxin.</title>
        <authorList>
            <person name="Callol A."/>
            <person name="Pajuelo D."/>
            <person name="Ebbesson L."/>
            <person name="Teles M."/>
            <person name="MacKenzie S."/>
            <person name="Amaro C."/>
        </authorList>
    </citation>
    <scope>NUCLEOTIDE SEQUENCE</scope>
</reference>
<sequence length="51" mass="5742">MMTRTFVASGMAPAVVLFKILCRTLFIAPYVLARSFMCCSFSKRSNAVFAW</sequence>
<accession>A0A0E9XSN5</accession>
<reference evidence="1" key="1">
    <citation type="submission" date="2014-11" db="EMBL/GenBank/DDBJ databases">
        <authorList>
            <person name="Amaro Gonzalez C."/>
        </authorList>
    </citation>
    <scope>NUCLEOTIDE SEQUENCE</scope>
</reference>